<dbReference type="Proteomes" id="UP000308114">
    <property type="component" value="Unassembled WGS sequence"/>
</dbReference>
<gene>
    <name evidence="3" type="ORF">C1I60_01010</name>
</gene>
<protein>
    <recommendedName>
        <fullName evidence="2">HTH tetR-type domain-containing protein</fullName>
    </recommendedName>
</protein>
<dbReference type="RefSeq" id="WP_137060224.1">
    <property type="nucleotide sequence ID" value="NZ_PNXQ01000001.1"/>
</dbReference>
<evidence type="ECO:0000313" key="3">
    <source>
        <dbReference type="EMBL" id="TKH46888.1"/>
    </source>
</evidence>
<reference evidence="3 4" key="1">
    <citation type="submission" date="2018-01" db="EMBL/GenBank/DDBJ databases">
        <title>Bacillales members from the olive rhizosphere are effective biological control agents against Verticillium dahliae.</title>
        <authorList>
            <person name="Gomez-Lama C."/>
            <person name="Legarda G."/>
            <person name="Ruano-Rosa D."/>
            <person name="Pizarro-Tobias P."/>
            <person name="Valverde-Corredor A."/>
            <person name="Niqui J.L."/>
            <person name="Trivino J.C."/>
            <person name="Roca A."/>
            <person name="Mercado-Blanco J."/>
        </authorList>
    </citation>
    <scope>NUCLEOTIDE SEQUENCE [LARGE SCALE GENOMIC DNA]</scope>
    <source>
        <strain evidence="3 4">PIC167</strain>
    </source>
</reference>
<dbReference type="SUPFAM" id="SSF46689">
    <property type="entry name" value="Homeodomain-like"/>
    <property type="match status" value="1"/>
</dbReference>
<name>A0A4U2Q9F7_9BACL</name>
<dbReference type="Gene3D" id="1.10.10.60">
    <property type="entry name" value="Homeodomain-like"/>
    <property type="match status" value="1"/>
</dbReference>
<dbReference type="GO" id="GO:0003677">
    <property type="term" value="F:DNA binding"/>
    <property type="evidence" value="ECO:0007669"/>
    <property type="project" value="UniProtKB-KW"/>
</dbReference>
<dbReference type="Pfam" id="PF00440">
    <property type="entry name" value="TetR_N"/>
    <property type="match status" value="1"/>
</dbReference>
<evidence type="ECO:0000259" key="2">
    <source>
        <dbReference type="Pfam" id="PF00440"/>
    </source>
</evidence>
<proteinExistence type="predicted"/>
<accession>A0A4U2Q9F7</accession>
<sequence>MAAFKYISTEGYTNVSMCDVTEEAGVLSNQLNYYFKDY</sequence>
<evidence type="ECO:0000313" key="4">
    <source>
        <dbReference type="Proteomes" id="UP000308114"/>
    </source>
</evidence>
<evidence type="ECO:0000256" key="1">
    <source>
        <dbReference type="ARBA" id="ARBA00023125"/>
    </source>
</evidence>
<keyword evidence="1" id="KW-0238">DNA-binding</keyword>
<dbReference type="InterPro" id="IPR009057">
    <property type="entry name" value="Homeodomain-like_sf"/>
</dbReference>
<dbReference type="AlphaFoldDB" id="A0A4U2Q9F7"/>
<comment type="caution">
    <text evidence="3">The sequence shown here is derived from an EMBL/GenBank/DDBJ whole genome shotgun (WGS) entry which is preliminary data.</text>
</comment>
<dbReference type="InterPro" id="IPR001647">
    <property type="entry name" value="HTH_TetR"/>
</dbReference>
<dbReference type="EMBL" id="PNXQ01000001">
    <property type="protein sequence ID" value="TKH46888.1"/>
    <property type="molecule type" value="Genomic_DNA"/>
</dbReference>
<organism evidence="3 4">
    <name type="scientific">Paenibacillus terrae</name>
    <dbReference type="NCBI Taxonomy" id="159743"/>
    <lineage>
        <taxon>Bacteria</taxon>
        <taxon>Bacillati</taxon>
        <taxon>Bacillota</taxon>
        <taxon>Bacilli</taxon>
        <taxon>Bacillales</taxon>
        <taxon>Paenibacillaceae</taxon>
        <taxon>Paenibacillus</taxon>
    </lineage>
</organism>
<feature type="domain" description="HTH tetR-type" evidence="2">
    <location>
        <begin position="2"/>
        <end position="36"/>
    </location>
</feature>